<feature type="compositionally biased region" description="Low complexity" evidence="2">
    <location>
        <begin position="11"/>
        <end position="20"/>
    </location>
</feature>
<sequence length="361" mass="40026">MNDSLPPNESPAPAETTPAASPTPPLAKPRQEAWRNPWIGVAVVALGLAGWQWVETRIKLSDTQQELAKRLADADSLSKETRGVAKQSQEEVGRLQAKLGALEAKLAESQNQQAALENLYQDLARNRDEAALAEIEQSVTLAAQQLQLAGNVQGAILALQAADARLSRSERPQFTALRKTINRDLEKLRAAPYVDVSGMNLRLENIIVATDTLALAFDERPKPEKEAKEAAADGTPASGFWQRLGLDLWSEVKGLVRIQRFDRPEPALLSPSQSFFLRENLKLRLLNARLALLSRDQWTFRSELKMSQAWLERYFNTNDKSVQTAIASVKQLAGTEIVIELPLLNDSLNALKTLKLAKERK</sequence>
<protein>
    <submittedName>
        <fullName evidence="3">Uroporphyrin-3 C-methyltransferase</fullName>
    </submittedName>
</protein>
<dbReference type="PANTHER" id="PTHR38043">
    <property type="entry name" value="PROTEIN HEMX"/>
    <property type="match status" value="1"/>
</dbReference>
<dbReference type="InterPro" id="IPR007470">
    <property type="entry name" value="HemX"/>
</dbReference>
<dbReference type="Pfam" id="PF04375">
    <property type="entry name" value="HemX"/>
    <property type="match status" value="1"/>
</dbReference>
<reference evidence="3 4" key="1">
    <citation type="submission" date="2019-02" db="EMBL/GenBank/DDBJ databases">
        <title>Genomic Encyclopedia of Type Strains, Phase IV (KMG-IV): sequencing the most valuable type-strain genomes for metagenomic binning, comparative biology and taxonomic classification.</title>
        <authorList>
            <person name="Goeker M."/>
        </authorList>
    </citation>
    <scope>NUCLEOTIDE SEQUENCE [LARGE SCALE GENOMIC DNA]</scope>
    <source>
        <strain evidence="3 4">DSM 21223</strain>
    </source>
</reference>
<feature type="coiled-coil region" evidence="1">
    <location>
        <begin position="85"/>
        <end position="136"/>
    </location>
</feature>
<keyword evidence="1" id="KW-0175">Coiled coil</keyword>
<evidence type="ECO:0000256" key="2">
    <source>
        <dbReference type="SAM" id="MobiDB-lite"/>
    </source>
</evidence>
<dbReference type="EMBL" id="SHKM01000003">
    <property type="protein sequence ID" value="RZT75747.1"/>
    <property type="molecule type" value="Genomic_DNA"/>
</dbReference>
<dbReference type="PANTHER" id="PTHR38043:SF1">
    <property type="entry name" value="PROTEIN HEMX"/>
    <property type="match status" value="1"/>
</dbReference>
<comment type="caution">
    <text evidence="3">The sequence shown here is derived from an EMBL/GenBank/DDBJ whole genome shotgun (WGS) entry which is preliminary data.</text>
</comment>
<evidence type="ECO:0000256" key="1">
    <source>
        <dbReference type="SAM" id="Coils"/>
    </source>
</evidence>
<name>A0ABY0ILI4_9RHOO</name>
<organism evidence="3 4">
    <name type="scientific">Azospira oryzae</name>
    <dbReference type="NCBI Taxonomy" id="146939"/>
    <lineage>
        <taxon>Bacteria</taxon>
        <taxon>Pseudomonadati</taxon>
        <taxon>Pseudomonadota</taxon>
        <taxon>Betaproteobacteria</taxon>
        <taxon>Rhodocyclales</taxon>
        <taxon>Rhodocyclaceae</taxon>
        <taxon>Azospira</taxon>
    </lineage>
</organism>
<gene>
    <name evidence="3" type="ORF">EV678_2934</name>
</gene>
<dbReference type="Proteomes" id="UP000292136">
    <property type="component" value="Unassembled WGS sequence"/>
</dbReference>
<dbReference type="RefSeq" id="WP_130460050.1">
    <property type="nucleotide sequence ID" value="NZ_SHKM01000003.1"/>
</dbReference>
<accession>A0ABY0ILI4</accession>
<proteinExistence type="predicted"/>
<evidence type="ECO:0000313" key="3">
    <source>
        <dbReference type="EMBL" id="RZT75747.1"/>
    </source>
</evidence>
<keyword evidence="4" id="KW-1185">Reference proteome</keyword>
<evidence type="ECO:0000313" key="4">
    <source>
        <dbReference type="Proteomes" id="UP000292136"/>
    </source>
</evidence>
<feature type="region of interest" description="Disordered" evidence="2">
    <location>
        <begin position="1"/>
        <end position="31"/>
    </location>
</feature>